<dbReference type="Gene3D" id="1.20.1600.10">
    <property type="entry name" value="Outer membrane efflux proteins (OEP)"/>
    <property type="match status" value="1"/>
</dbReference>
<dbReference type="AlphaFoldDB" id="A0A518IQM2"/>
<dbReference type="EMBL" id="CP036318">
    <property type="protein sequence ID" value="QDV55378.1"/>
    <property type="molecule type" value="Genomic_DNA"/>
</dbReference>
<gene>
    <name evidence="2" type="primary">czcC_1</name>
    <name evidence="2" type="ORF">Mal33_13490</name>
</gene>
<evidence type="ECO:0000256" key="1">
    <source>
        <dbReference type="ARBA" id="ARBA00007613"/>
    </source>
</evidence>
<proteinExistence type="inferred from homology"/>
<evidence type="ECO:0000313" key="2">
    <source>
        <dbReference type="EMBL" id="QDV55378.1"/>
    </source>
</evidence>
<dbReference type="GO" id="GO:0015562">
    <property type="term" value="F:efflux transmembrane transporter activity"/>
    <property type="evidence" value="ECO:0007669"/>
    <property type="project" value="InterPro"/>
</dbReference>
<name>A0A518IQM2_9BACT</name>
<accession>A0A518IQM2</accession>
<evidence type="ECO:0000313" key="3">
    <source>
        <dbReference type="Proteomes" id="UP000316770"/>
    </source>
</evidence>
<dbReference type="Proteomes" id="UP000316770">
    <property type="component" value="Chromosome"/>
</dbReference>
<dbReference type="SUPFAM" id="SSF56954">
    <property type="entry name" value="Outer membrane efflux proteins (OEP)"/>
    <property type="match status" value="1"/>
</dbReference>
<dbReference type="RefSeq" id="WP_232530052.1">
    <property type="nucleotide sequence ID" value="NZ_CP036318.1"/>
</dbReference>
<organism evidence="2 3">
    <name type="scientific">Rosistilla oblonga</name>
    <dbReference type="NCBI Taxonomy" id="2527990"/>
    <lineage>
        <taxon>Bacteria</taxon>
        <taxon>Pseudomonadati</taxon>
        <taxon>Planctomycetota</taxon>
        <taxon>Planctomycetia</taxon>
        <taxon>Pirellulales</taxon>
        <taxon>Pirellulaceae</taxon>
        <taxon>Rosistilla</taxon>
    </lineage>
</organism>
<sequence length="565" mass="61128">MFRLYQTDGKQRLVYFFTEENAMIATQPTSNRTRQSRRRRLRTALGMTLTLVSTISFTAGCQSTGNLVAKSAHRSATQQAAQANTDSRPSAASVPAPVMTAAFKEKSGVIPAAFTEKNVSVEMSSGSSRDAIELGSPAQSSNEVAVEPFSIGYDDYVNEPAAGLTLEAIESIALANNPTIAELVATTQKAAGFKSQVGLRANPTVGYSGTQIADQGTDQHAVFISQTIITGDKLALNRAVVNEALRAQLMQLEAQKYRIATDIRITFYDALAAQQRVNLIRDFQSVADKGVDLAEQLKEAQDGSQLEIVQAKVQKNEIDLALRQAQIRFDATWRELAALAGNPDMMPVPLEGTLPSVEPALDWSVVASTMIASSPEVQAAQARINQARANLCRQQAQPIPNLDLQLASGYDNGTDNGMINFQVGAQIPVFNKNQGNISAARAEYVRASRELQRIENSIKARLAQVSRDYDSSLVAVDQYAGDILPNAEEGLKLAELAYKAGETSFVQVLVARRSYFDTNLQYVVSQRNLAQARARIDGFVLTGALDAVVDNSGDDSLRGLTLSQQ</sequence>
<comment type="similarity">
    <text evidence="1">Belongs to the outer membrane factor (OMF) (TC 1.B.17) family.</text>
</comment>
<protein>
    <submittedName>
        <fullName evidence="2">Cobalt-zinc-cadmium resistance protein CzcC</fullName>
    </submittedName>
</protein>
<dbReference type="PANTHER" id="PTHR30203:SF24">
    <property type="entry name" value="BLR4935 PROTEIN"/>
    <property type="match status" value="1"/>
</dbReference>
<dbReference type="PANTHER" id="PTHR30203">
    <property type="entry name" value="OUTER MEMBRANE CATION EFFLUX PROTEIN"/>
    <property type="match status" value="1"/>
</dbReference>
<dbReference type="Pfam" id="PF02321">
    <property type="entry name" value="OEP"/>
    <property type="match status" value="1"/>
</dbReference>
<reference evidence="2 3" key="1">
    <citation type="submission" date="2019-02" db="EMBL/GenBank/DDBJ databases">
        <title>Deep-cultivation of Planctomycetes and their phenomic and genomic characterization uncovers novel biology.</title>
        <authorList>
            <person name="Wiegand S."/>
            <person name="Jogler M."/>
            <person name="Boedeker C."/>
            <person name="Pinto D."/>
            <person name="Vollmers J."/>
            <person name="Rivas-Marin E."/>
            <person name="Kohn T."/>
            <person name="Peeters S.H."/>
            <person name="Heuer A."/>
            <person name="Rast P."/>
            <person name="Oberbeckmann S."/>
            <person name="Bunk B."/>
            <person name="Jeske O."/>
            <person name="Meyerdierks A."/>
            <person name="Storesund J.E."/>
            <person name="Kallscheuer N."/>
            <person name="Luecker S."/>
            <person name="Lage O.M."/>
            <person name="Pohl T."/>
            <person name="Merkel B.J."/>
            <person name="Hornburger P."/>
            <person name="Mueller R.-W."/>
            <person name="Bruemmer F."/>
            <person name="Labrenz M."/>
            <person name="Spormann A.M."/>
            <person name="Op den Camp H."/>
            <person name="Overmann J."/>
            <person name="Amann R."/>
            <person name="Jetten M.S.M."/>
            <person name="Mascher T."/>
            <person name="Medema M.H."/>
            <person name="Devos D.P."/>
            <person name="Kaster A.-K."/>
            <person name="Ovreas L."/>
            <person name="Rohde M."/>
            <person name="Galperin M.Y."/>
            <person name="Jogler C."/>
        </authorList>
    </citation>
    <scope>NUCLEOTIDE SEQUENCE [LARGE SCALE GENOMIC DNA]</scope>
    <source>
        <strain evidence="2 3">Mal33</strain>
    </source>
</reference>
<dbReference type="InterPro" id="IPR003423">
    <property type="entry name" value="OMP_efflux"/>
</dbReference>
<dbReference type="InterPro" id="IPR010131">
    <property type="entry name" value="MdtP/NodT-like"/>
</dbReference>
<keyword evidence="3" id="KW-1185">Reference proteome</keyword>